<feature type="compositionally biased region" description="Basic residues" evidence="1">
    <location>
        <begin position="84"/>
        <end position="93"/>
    </location>
</feature>
<sequence length="112" mass="12942">MPFRCSSFSSLPTRNPQATHQFHARPIQTRAFTSTCQFHGIDRLVTLLARRPFKVVAVALANKMARIIWALLTKGGSKYRCGKRRNTRLSRTKTRTDWPARRRTGARCTIRR</sequence>
<gene>
    <name evidence="2" type="ORF">DPM35_31605</name>
</gene>
<dbReference type="Proteomes" id="UP000251956">
    <property type="component" value="Unassembled WGS sequence"/>
</dbReference>
<feature type="region of interest" description="Disordered" evidence="1">
    <location>
        <begin position="84"/>
        <end position="104"/>
    </location>
</feature>
<proteinExistence type="predicted"/>
<evidence type="ECO:0000256" key="1">
    <source>
        <dbReference type="SAM" id="MobiDB-lite"/>
    </source>
</evidence>
<protein>
    <recommendedName>
        <fullName evidence="4">IS110 family transposase</fullName>
    </recommendedName>
</protein>
<name>A0A330GGY8_9HYPH</name>
<feature type="compositionally biased region" description="Polar residues" evidence="1">
    <location>
        <begin position="1"/>
        <end position="20"/>
    </location>
</feature>
<reference evidence="3" key="1">
    <citation type="submission" date="2018-06" db="EMBL/GenBank/DDBJ databases">
        <authorList>
            <person name="Helene L.C."/>
            <person name="Dall'Agnol R."/>
            <person name="Delamuta J.R."/>
            <person name="Hungria M."/>
        </authorList>
    </citation>
    <scope>NUCLEOTIDE SEQUENCE [LARGE SCALE GENOMIC DNA]</scope>
    <source>
        <strain evidence="3">CNPSo 3140</strain>
    </source>
</reference>
<comment type="caution">
    <text evidence="2">The sequence shown here is derived from an EMBL/GenBank/DDBJ whole genome shotgun (WGS) entry which is preliminary data.</text>
</comment>
<evidence type="ECO:0000313" key="3">
    <source>
        <dbReference type="Proteomes" id="UP000251956"/>
    </source>
</evidence>
<evidence type="ECO:0008006" key="4">
    <source>
        <dbReference type="Google" id="ProtNLM"/>
    </source>
</evidence>
<reference evidence="2 3" key="2">
    <citation type="submission" date="2018-07" db="EMBL/GenBank/DDBJ databases">
        <title>Diversity of Mesorhizobium strains in Brazil.</title>
        <authorList>
            <person name="Helene L.C.F."/>
            <person name="Dall'Agnol R."/>
            <person name="Delamuta J.R.M."/>
            <person name="Hungria M."/>
        </authorList>
    </citation>
    <scope>NUCLEOTIDE SEQUENCE [LARGE SCALE GENOMIC DNA]</scope>
    <source>
        <strain evidence="2 3">CNPSo 3140</strain>
    </source>
</reference>
<dbReference type="EMBL" id="QMBQ01000016">
    <property type="protein sequence ID" value="RAZ71141.1"/>
    <property type="molecule type" value="Genomic_DNA"/>
</dbReference>
<evidence type="ECO:0000313" key="2">
    <source>
        <dbReference type="EMBL" id="RAZ71141.1"/>
    </source>
</evidence>
<feature type="region of interest" description="Disordered" evidence="1">
    <location>
        <begin position="1"/>
        <end position="21"/>
    </location>
</feature>
<organism evidence="2 3">
    <name type="scientific">Mesorhizobium atlanticum</name>
    <dbReference type="NCBI Taxonomy" id="2233532"/>
    <lineage>
        <taxon>Bacteria</taxon>
        <taxon>Pseudomonadati</taxon>
        <taxon>Pseudomonadota</taxon>
        <taxon>Alphaproteobacteria</taxon>
        <taxon>Hyphomicrobiales</taxon>
        <taxon>Phyllobacteriaceae</taxon>
        <taxon>Mesorhizobium</taxon>
    </lineage>
</organism>
<dbReference type="OrthoDB" id="5289737at2"/>
<keyword evidence="3" id="KW-1185">Reference proteome</keyword>
<accession>A0A330GGY8</accession>
<dbReference type="AlphaFoldDB" id="A0A330GGY8"/>